<gene>
    <name evidence="1" type="ORF">RNB18_13175</name>
</gene>
<accession>A0ABU2V6E8</accession>
<protein>
    <submittedName>
        <fullName evidence="1">Uncharacterized protein</fullName>
    </submittedName>
</protein>
<name>A0ABU2V6E8_9ACTN</name>
<comment type="caution">
    <text evidence="1">The sequence shown here is derived from an EMBL/GenBank/DDBJ whole genome shotgun (WGS) entry which is preliminary data.</text>
</comment>
<keyword evidence="2" id="KW-1185">Reference proteome</keyword>
<dbReference type="RefSeq" id="WP_311714307.1">
    <property type="nucleotide sequence ID" value="NZ_JAVREZ010000004.1"/>
</dbReference>
<evidence type="ECO:0000313" key="1">
    <source>
        <dbReference type="EMBL" id="MDT0481127.1"/>
    </source>
</evidence>
<dbReference type="EMBL" id="JAVREZ010000004">
    <property type="protein sequence ID" value="MDT0481127.1"/>
    <property type="molecule type" value="Genomic_DNA"/>
</dbReference>
<sequence>MNSALGEDAFSTEKWTHGTSSNALMAKLASWCHQEQFSAPDTLDAGSKAAKGKAATVDGQQAVPIVLSEKGESVTWYVATTGKGESVTWYVATTGKPYFIKQDSTRDDMQDLTDSDFGGAVSAKAPSGAVVEAPAA</sequence>
<reference evidence="2" key="1">
    <citation type="submission" date="2023-07" db="EMBL/GenBank/DDBJ databases">
        <title>30 novel species of actinomycetes from the DSMZ collection.</title>
        <authorList>
            <person name="Nouioui I."/>
        </authorList>
    </citation>
    <scope>NUCLEOTIDE SEQUENCE [LARGE SCALE GENOMIC DNA]</scope>
    <source>
        <strain evidence="2">DSM 41640</strain>
    </source>
</reference>
<dbReference type="Proteomes" id="UP001183824">
    <property type="component" value="Unassembled WGS sequence"/>
</dbReference>
<evidence type="ECO:0000313" key="2">
    <source>
        <dbReference type="Proteomes" id="UP001183824"/>
    </source>
</evidence>
<proteinExistence type="predicted"/>
<organism evidence="1 2">
    <name type="scientific">Streptomyces doebereineriae</name>
    <dbReference type="NCBI Taxonomy" id="3075528"/>
    <lineage>
        <taxon>Bacteria</taxon>
        <taxon>Bacillati</taxon>
        <taxon>Actinomycetota</taxon>
        <taxon>Actinomycetes</taxon>
        <taxon>Kitasatosporales</taxon>
        <taxon>Streptomycetaceae</taxon>
        <taxon>Streptomyces</taxon>
    </lineage>
</organism>